<evidence type="ECO:0000256" key="2">
    <source>
        <dbReference type="ARBA" id="ARBA00022692"/>
    </source>
</evidence>
<dbReference type="RefSeq" id="WP_126578077.1">
    <property type="nucleotide sequence ID" value="NZ_BIFR01000001.1"/>
</dbReference>
<evidence type="ECO:0000256" key="1">
    <source>
        <dbReference type="ARBA" id="ARBA00004141"/>
    </source>
</evidence>
<evidence type="ECO:0000256" key="3">
    <source>
        <dbReference type="ARBA" id="ARBA00022989"/>
    </source>
</evidence>
<gene>
    <name evidence="7" type="ORF">KTT_03380</name>
</gene>
<keyword evidence="8" id="KW-1185">Reference proteome</keyword>
<feature type="compositionally biased region" description="Low complexity" evidence="5">
    <location>
        <begin position="33"/>
        <end position="69"/>
    </location>
</feature>
<comment type="subcellular location">
    <subcellularLocation>
        <location evidence="1">Membrane</location>
        <topology evidence="1">Multi-pass membrane protein</topology>
    </subcellularLocation>
</comment>
<dbReference type="Pfam" id="PF09685">
    <property type="entry name" value="MamF_MmsF"/>
    <property type="match status" value="1"/>
</dbReference>
<feature type="transmembrane region" description="Helical" evidence="6">
    <location>
        <begin position="141"/>
        <end position="167"/>
    </location>
</feature>
<proteinExistence type="predicted"/>
<dbReference type="Proteomes" id="UP000287352">
    <property type="component" value="Unassembled WGS sequence"/>
</dbReference>
<reference evidence="8" key="1">
    <citation type="submission" date="2018-12" db="EMBL/GenBank/DDBJ databases">
        <title>Tengunoibacter tsumagoiensis gen. nov., sp. nov., Dictyobacter kobayashii sp. nov., D. alpinus sp. nov., and D. joshuensis sp. nov. and description of Dictyobacteraceae fam. nov. within the order Ktedonobacterales isolated from Tengu-no-mugimeshi.</title>
        <authorList>
            <person name="Wang C.M."/>
            <person name="Zheng Y."/>
            <person name="Sakai Y."/>
            <person name="Toyoda A."/>
            <person name="Minakuchi Y."/>
            <person name="Abe K."/>
            <person name="Yokota A."/>
            <person name="Yabe S."/>
        </authorList>
    </citation>
    <scope>NUCLEOTIDE SEQUENCE [LARGE SCALE GENOMIC DNA]</scope>
    <source>
        <strain evidence="8">Uno3</strain>
    </source>
</reference>
<dbReference type="PANTHER" id="PTHR36460:SF1">
    <property type="entry name" value="UPF0132 DOMAIN PROTEIN (AFU_ORTHOLOGUE AFUA_3G10255)"/>
    <property type="match status" value="1"/>
</dbReference>
<evidence type="ECO:0000256" key="6">
    <source>
        <dbReference type="SAM" id="Phobius"/>
    </source>
</evidence>
<feature type="region of interest" description="Disordered" evidence="5">
    <location>
        <begin position="1"/>
        <end position="75"/>
    </location>
</feature>
<evidence type="ECO:0000313" key="7">
    <source>
        <dbReference type="EMBL" id="GCE10479.1"/>
    </source>
</evidence>
<sequence length="194" mass="21386">MSYQDPNQQGQYPNSQYGGGYNPEQPQQPQPTDPYSGGQQYQQPYGQPQQPYGQPGYQQPYGQPQQPYGAPGGRPGSTLNIDPNLAAGLSYLLGWIGGLVFLLTEKQNRFVRFNAWQSILFTGAMTILGIIVQVAEAILPGFLVLVVSCVWGLLLLAAFVGWIICMVNAFQGKYFKLPVIGDYAERYTNQNILG</sequence>
<evidence type="ECO:0000313" key="8">
    <source>
        <dbReference type="Proteomes" id="UP000287352"/>
    </source>
</evidence>
<dbReference type="PANTHER" id="PTHR36460">
    <property type="entry name" value="UPF0132 DOMAIN PROTEIN (AFU_ORTHOLOGUE AFUA_3G10255)"/>
    <property type="match status" value="1"/>
</dbReference>
<dbReference type="AlphaFoldDB" id="A0A401ZU97"/>
<evidence type="ECO:0000256" key="4">
    <source>
        <dbReference type="ARBA" id="ARBA00023136"/>
    </source>
</evidence>
<dbReference type="OrthoDB" id="2657448at2"/>
<dbReference type="EMBL" id="BIFR01000001">
    <property type="protein sequence ID" value="GCE10479.1"/>
    <property type="molecule type" value="Genomic_DNA"/>
</dbReference>
<dbReference type="InterPro" id="IPR019109">
    <property type="entry name" value="MamF_MmsF"/>
</dbReference>
<feature type="compositionally biased region" description="Polar residues" evidence="5">
    <location>
        <begin position="1"/>
        <end position="15"/>
    </location>
</feature>
<keyword evidence="2 6" id="KW-0812">Transmembrane</keyword>
<evidence type="ECO:0008006" key="9">
    <source>
        <dbReference type="Google" id="ProtNLM"/>
    </source>
</evidence>
<accession>A0A401ZU97</accession>
<feature type="transmembrane region" description="Helical" evidence="6">
    <location>
        <begin position="85"/>
        <end position="103"/>
    </location>
</feature>
<name>A0A401ZU97_9CHLR</name>
<keyword evidence="3 6" id="KW-1133">Transmembrane helix</keyword>
<dbReference type="GO" id="GO:0016020">
    <property type="term" value="C:membrane"/>
    <property type="evidence" value="ECO:0007669"/>
    <property type="project" value="UniProtKB-SubCell"/>
</dbReference>
<evidence type="ECO:0000256" key="5">
    <source>
        <dbReference type="SAM" id="MobiDB-lite"/>
    </source>
</evidence>
<organism evidence="7 8">
    <name type="scientific">Tengunoibacter tsumagoiensis</name>
    <dbReference type="NCBI Taxonomy" id="2014871"/>
    <lineage>
        <taxon>Bacteria</taxon>
        <taxon>Bacillati</taxon>
        <taxon>Chloroflexota</taxon>
        <taxon>Ktedonobacteria</taxon>
        <taxon>Ktedonobacterales</taxon>
        <taxon>Dictyobacteraceae</taxon>
        <taxon>Tengunoibacter</taxon>
    </lineage>
</organism>
<comment type="caution">
    <text evidence="7">The sequence shown here is derived from an EMBL/GenBank/DDBJ whole genome shotgun (WGS) entry which is preliminary data.</text>
</comment>
<protein>
    <recommendedName>
        <fullName evidence="9">DUF4870 domain-containing protein</fullName>
    </recommendedName>
</protein>
<keyword evidence="4 6" id="KW-0472">Membrane</keyword>
<feature type="transmembrane region" description="Helical" evidence="6">
    <location>
        <begin position="115"/>
        <end position="135"/>
    </location>
</feature>